<dbReference type="InterPro" id="IPR004154">
    <property type="entry name" value="Anticodon-bd"/>
</dbReference>
<dbReference type="Pfam" id="PF03129">
    <property type="entry name" value="HGTP_anticodon"/>
    <property type="match status" value="1"/>
</dbReference>
<keyword evidence="5 8" id="KW-0067">ATP-binding</keyword>
<feature type="binding site" evidence="8">
    <location>
        <begin position="371"/>
        <end position="375"/>
    </location>
    <ligand>
        <name>substrate</name>
    </ligand>
</feature>
<dbReference type="EMBL" id="ANLA01000004">
    <property type="protein sequence ID" value="EMQ95706.1"/>
    <property type="molecule type" value="Genomic_DNA"/>
</dbReference>
<dbReference type="PANTHER" id="PTHR10745">
    <property type="entry name" value="GLYCYL-TRNA SYNTHETASE/DNA POLYMERASE SUBUNIT GAMMA-2"/>
    <property type="match status" value="1"/>
</dbReference>
<comment type="subunit">
    <text evidence="8">Homodimer.</text>
</comment>
<feature type="binding site" evidence="8">
    <location>
        <begin position="249"/>
        <end position="251"/>
    </location>
    <ligand>
        <name>ATP</name>
        <dbReference type="ChEBI" id="CHEBI:30616"/>
    </ligand>
</feature>
<dbReference type="GO" id="GO:0006426">
    <property type="term" value="P:glycyl-tRNA aminoacylation"/>
    <property type="evidence" value="ECO:0007669"/>
    <property type="project" value="UniProtKB-UniRule"/>
</dbReference>
<keyword evidence="6 8" id="KW-0648">Protein biosynthesis</keyword>
<dbReference type="Gene3D" id="3.40.50.800">
    <property type="entry name" value="Anticodon-binding domain"/>
    <property type="match status" value="1"/>
</dbReference>
<dbReference type="GO" id="GO:0004820">
    <property type="term" value="F:glycine-tRNA ligase activity"/>
    <property type="evidence" value="ECO:0007669"/>
    <property type="project" value="UniProtKB-UniRule"/>
</dbReference>
<dbReference type="GO" id="GO:0005524">
    <property type="term" value="F:ATP binding"/>
    <property type="evidence" value="ECO:0007669"/>
    <property type="project" value="UniProtKB-UniRule"/>
</dbReference>
<evidence type="ECO:0000256" key="5">
    <source>
        <dbReference type="ARBA" id="ARBA00022840"/>
    </source>
</evidence>
<feature type="binding site" evidence="8">
    <location>
        <begin position="264"/>
        <end position="268"/>
    </location>
    <ligand>
        <name>substrate</name>
    </ligand>
</feature>
<evidence type="ECO:0000256" key="8">
    <source>
        <dbReference type="HAMAP-Rule" id="MF_00253"/>
    </source>
</evidence>
<evidence type="ECO:0000256" key="3">
    <source>
        <dbReference type="ARBA" id="ARBA00022598"/>
    </source>
</evidence>
<comment type="function">
    <text evidence="8">Catalyzes the attachment of glycine to tRNA(Gly).</text>
</comment>
<sequence>MANDDQFKKVISHAKEYGYVFQSSEIYDGLSAVYDYAQNGAELKKNIRDYWWKAMVQMNENIVGIDAAIFMHPTTWKASGHVDAFNDPLIDNKDSKKRYRADVLIEDYCAKIEAKIDKEVAKAEKRFGEAFNKEEFVITNPRVLGYQEKITEILSRMGKSLEAEDLADVKALIEELDIADPLTGSRNWTEVKQFNLMFGTKLGASAEHAMDLYLRPETAQGIFVNFLNVQKTGRMKIPFGIAQTGKAFRNEIVARQFIFRMREFEQMEMQFFIKPGTQKEWFDYWKETRMKWHKSLGLGEENYRFHDHEKLAHYADAATDIEFKFPFGFKELEGIHSRTDFDLKQHEAFSGKKLQYFDHEDNSSYTPYVLETSIGLDRMFLAVFSNALVEEELDNNTTRTVLKLPAVLAPVKAAILPLVKKDGLPEIARQIVEDLKWDFNVDYDEKDAVGRRYRRQDANGTPFCITVDHDTLEDNTVTIRHRDTMDQKRVKITDLKDIISAEVDVKHWLMKMK</sequence>
<dbReference type="PRINTS" id="PR01043">
    <property type="entry name" value="TRNASYNTHGLY"/>
</dbReference>
<dbReference type="OrthoDB" id="9760853at2"/>
<dbReference type="InterPro" id="IPR006195">
    <property type="entry name" value="aa-tRNA-synth_II"/>
</dbReference>
<dbReference type="Gene3D" id="3.30.40.230">
    <property type="match status" value="1"/>
</dbReference>
<dbReference type="NCBIfam" id="TIGR00389">
    <property type="entry name" value="glyS_dimeric"/>
    <property type="match status" value="1"/>
</dbReference>
<dbReference type="CDD" id="cd00858">
    <property type="entry name" value="GlyRS_anticodon"/>
    <property type="match status" value="1"/>
</dbReference>
<dbReference type="PROSITE" id="PS50862">
    <property type="entry name" value="AA_TRNA_LIGASE_II"/>
    <property type="match status" value="1"/>
</dbReference>
<dbReference type="FunFam" id="3.40.50.800:FF:000002">
    <property type="entry name" value="Glycine--tRNA ligase"/>
    <property type="match status" value="1"/>
</dbReference>
<protein>
    <recommendedName>
        <fullName evidence="8">Glycine--tRNA ligase</fullName>
        <ecNumber evidence="8">6.1.1.14</ecNumber>
    </recommendedName>
    <alternativeName>
        <fullName evidence="8">Glycyl-tRNA synthetase</fullName>
        <shortName evidence="8">GlyRS</shortName>
    </alternativeName>
</protein>
<evidence type="ECO:0000313" key="11">
    <source>
        <dbReference type="Proteomes" id="UP000012024"/>
    </source>
</evidence>
<dbReference type="CDD" id="cd00774">
    <property type="entry name" value="GlyRS-like_core"/>
    <property type="match status" value="1"/>
</dbReference>
<dbReference type="Pfam" id="PF00587">
    <property type="entry name" value="tRNA-synt_2b"/>
    <property type="match status" value="1"/>
</dbReference>
<evidence type="ECO:0000256" key="1">
    <source>
        <dbReference type="ARBA" id="ARBA00008226"/>
    </source>
</evidence>
<comment type="caution">
    <text evidence="10">The sequence shown here is derived from an EMBL/GenBank/DDBJ whole genome shotgun (WGS) entry which is preliminary data.</text>
</comment>
<dbReference type="SUPFAM" id="SSF52954">
    <property type="entry name" value="Class II aaRS ABD-related"/>
    <property type="match status" value="1"/>
</dbReference>
<keyword evidence="11" id="KW-1185">Reference proteome</keyword>
<dbReference type="PANTHER" id="PTHR10745:SF8">
    <property type="entry name" value="DNA POLYMERASE SUBUNIT GAMMA-2, MITOCHONDRIAL"/>
    <property type="match status" value="1"/>
</dbReference>
<evidence type="ECO:0000259" key="9">
    <source>
        <dbReference type="PROSITE" id="PS50862"/>
    </source>
</evidence>
<dbReference type="Gene3D" id="3.30.930.10">
    <property type="entry name" value="Bira Bifunctional Protein, Domain 2"/>
    <property type="match status" value="1"/>
</dbReference>
<dbReference type="InterPro" id="IPR002314">
    <property type="entry name" value="aa-tRNA-synt_IIb"/>
</dbReference>
<dbReference type="InterPro" id="IPR036621">
    <property type="entry name" value="Anticodon-bd_dom_sf"/>
</dbReference>
<dbReference type="GO" id="GO:0070062">
    <property type="term" value="C:extracellular exosome"/>
    <property type="evidence" value="ECO:0007669"/>
    <property type="project" value="UniProtKB-ARBA"/>
</dbReference>
<evidence type="ECO:0000256" key="7">
    <source>
        <dbReference type="ARBA" id="ARBA00023146"/>
    </source>
</evidence>
<dbReference type="SUPFAM" id="SSF55681">
    <property type="entry name" value="Class II aaRS and biotin synthetases"/>
    <property type="match status" value="1"/>
</dbReference>
<feature type="binding site" evidence="8">
    <location>
        <begin position="375"/>
        <end position="378"/>
    </location>
    <ligand>
        <name>ATP</name>
        <dbReference type="ChEBI" id="CHEBI:30616"/>
    </ligand>
</feature>
<name>M7MKV8_9FLAO</name>
<dbReference type="InterPro" id="IPR027031">
    <property type="entry name" value="Gly-tRNA_synthase/POLG2"/>
</dbReference>
<dbReference type="GO" id="GO:1990742">
    <property type="term" value="C:microvesicle"/>
    <property type="evidence" value="ECO:0007669"/>
    <property type="project" value="UniProtKB-ARBA"/>
</dbReference>
<dbReference type="RefSeq" id="WP_007646830.1">
    <property type="nucleotide sequence ID" value="NZ_ANLA01000004.1"/>
</dbReference>
<dbReference type="eggNOG" id="COG0423">
    <property type="taxonomic scope" value="Bacteria"/>
</dbReference>
<feature type="binding site" evidence="8">
    <location>
        <begin position="331"/>
        <end position="332"/>
    </location>
    <ligand>
        <name>ATP</name>
        <dbReference type="ChEBI" id="CHEBI:30616"/>
    </ligand>
</feature>
<organism evidence="10 11">
    <name type="scientific">Xanthomarina gelatinilytica</name>
    <dbReference type="NCBI Taxonomy" id="1137281"/>
    <lineage>
        <taxon>Bacteria</taxon>
        <taxon>Pseudomonadati</taxon>
        <taxon>Bacteroidota</taxon>
        <taxon>Flavobacteriia</taxon>
        <taxon>Flavobacteriales</taxon>
        <taxon>Flavobacteriaceae</taxon>
        <taxon>Xanthomarina</taxon>
    </lineage>
</organism>
<feature type="domain" description="Aminoacyl-transfer RNA synthetases class-II family profile" evidence="9">
    <location>
        <begin position="142"/>
        <end position="417"/>
    </location>
</feature>
<dbReference type="GO" id="GO:0005737">
    <property type="term" value="C:cytoplasm"/>
    <property type="evidence" value="ECO:0007669"/>
    <property type="project" value="UniProtKB-SubCell"/>
</dbReference>
<dbReference type="InterPro" id="IPR033731">
    <property type="entry name" value="GlyRS-like_core"/>
</dbReference>
<proteinExistence type="inferred from homology"/>
<comment type="similarity">
    <text evidence="1 8">Belongs to the class-II aminoacyl-tRNA synthetase family.</text>
</comment>
<dbReference type="HAMAP" id="MF_00253_B">
    <property type="entry name" value="Gly_tRNA_synth_B"/>
    <property type="match status" value="1"/>
</dbReference>
<comment type="subcellular location">
    <subcellularLocation>
        <location evidence="8">Cytoplasm</location>
    </subcellularLocation>
</comment>
<keyword evidence="4 8" id="KW-0547">Nucleotide-binding</keyword>
<evidence type="ECO:0000256" key="6">
    <source>
        <dbReference type="ARBA" id="ARBA00022917"/>
    </source>
</evidence>
<reference evidence="10 11" key="1">
    <citation type="submission" date="2012-12" db="EMBL/GenBank/DDBJ databases">
        <title>Genome assembly of Formosa sp. AK20.</title>
        <authorList>
            <person name="Kumar R."/>
            <person name="Khatri I."/>
            <person name="Vaidya B."/>
            <person name="Subramanian S."/>
            <person name="Pinnaka A."/>
        </authorList>
    </citation>
    <scope>NUCLEOTIDE SEQUENCE [LARGE SCALE GENOMIC DNA]</scope>
    <source>
        <strain evidence="10 11">AK20</strain>
    </source>
</reference>
<dbReference type="PATRIC" id="fig|1137281.3.peg.195"/>
<dbReference type="GO" id="GO:0015966">
    <property type="term" value="P:diadenosine tetraphosphate biosynthetic process"/>
    <property type="evidence" value="ECO:0007669"/>
    <property type="project" value="UniProtKB-ARBA"/>
</dbReference>
<dbReference type="NCBIfam" id="NF003211">
    <property type="entry name" value="PRK04173.1"/>
    <property type="match status" value="1"/>
</dbReference>
<gene>
    <name evidence="8" type="primary">glyQS</name>
    <name evidence="10" type="ORF">D778_01596</name>
</gene>
<accession>M7MKV8</accession>
<dbReference type="GeneID" id="98640136"/>
<dbReference type="InterPro" id="IPR022961">
    <property type="entry name" value="Gly_tRNA_ligase_bac"/>
</dbReference>
<evidence type="ECO:0000256" key="2">
    <source>
        <dbReference type="ARBA" id="ARBA00022490"/>
    </source>
</evidence>
<keyword evidence="3 8" id="KW-0436">Ligase</keyword>
<dbReference type="Proteomes" id="UP000012024">
    <property type="component" value="Unassembled WGS sequence"/>
</dbReference>
<dbReference type="AlphaFoldDB" id="M7MKV8"/>
<dbReference type="EC" id="6.1.1.14" evidence="8"/>
<feature type="binding site" evidence="8">
    <location>
        <begin position="259"/>
        <end position="264"/>
    </location>
    <ligand>
        <name>ATP</name>
        <dbReference type="ChEBI" id="CHEBI:30616"/>
    </ligand>
</feature>
<feature type="binding site" evidence="8">
    <location>
        <position position="217"/>
    </location>
    <ligand>
        <name>substrate</name>
    </ligand>
</feature>
<evidence type="ECO:0000256" key="4">
    <source>
        <dbReference type="ARBA" id="ARBA00022741"/>
    </source>
</evidence>
<dbReference type="GO" id="GO:0004081">
    <property type="term" value="F:bis(5'-nucleosyl)-tetraphosphatase (asymmetrical) activity"/>
    <property type="evidence" value="ECO:0007669"/>
    <property type="project" value="UniProtKB-ARBA"/>
</dbReference>
<feature type="binding site" evidence="8">
    <location>
        <position position="100"/>
    </location>
    <ligand>
        <name>substrate</name>
    </ligand>
</feature>
<evidence type="ECO:0000313" key="10">
    <source>
        <dbReference type="EMBL" id="EMQ95706.1"/>
    </source>
</evidence>
<keyword evidence="7 8" id="KW-0030">Aminoacyl-tRNA synthetase</keyword>
<dbReference type="InterPro" id="IPR045864">
    <property type="entry name" value="aa-tRNA-synth_II/BPL/LPL"/>
</dbReference>
<comment type="catalytic activity">
    <reaction evidence="8">
        <text>tRNA(Gly) + glycine + ATP = glycyl-tRNA(Gly) + AMP + diphosphate</text>
        <dbReference type="Rhea" id="RHEA:16013"/>
        <dbReference type="Rhea" id="RHEA-COMP:9664"/>
        <dbReference type="Rhea" id="RHEA-COMP:9683"/>
        <dbReference type="ChEBI" id="CHEBI:30616"/>
        <dbReference type="ChEBI" id="CHEBI:33019"/>
        <dbReference type="ChEBI" id="CHEBI:57305"/>
        <dbReference type="ChEBI" id="CHEBI:78442"/>
        <dbReference type="ChEBI" id="CHEBI:78522"/>
        <dbReference type="ChEBI" id="CHEBI:456215"/>
        <dbReference type="EC" id="6.1.1.14"/>
    </reaction>
</comment>
<dbReference type="InterPro" id="IPR002315">
    <property type="entry name" value="tRNA-synt_gly"/>
</dbReference>
<keyword evidence="2 8" id="KW-0963">Cytoplasm</keyword>